<dbReference type="InterPro" id="IPR050403">
    <property type="entry name" value="Myosin_RLC"/>
</dbReference>
<dbReference type="FunFam" id="1.10.238.10:FF:000007">
    <property type="entry name" value="Putative myosin regulatory light chain sqh"/>
    <property type="match status" value="1"/>
</dbReference>
<evidence type="ECO:0000256" key="2">
    <source>
        <dbReference type="ARBA" id="ARBA00022737"/>
    </source>
</evidence>
<comment type="caution">
    <text evidence="5">The sequence shown here is derived from an EMBL/GenBank/DDBJ whole genome shotgun (WGS) entry which is preliminary data.</text>
</comment>
<reference evidence="5 6" key="1">
    <citation type="journal article" date="2015" name="Genome Biol. Evol.">
        <title>The genome of winter moth (Operophtera brumata) provides a genomic perspective on sexual dimorphism and phenology.</title>
        <authorList>
            <person name="Derks M.F."/>
            <person name="Smit S."/>
            <person name="Salis L."/>
            <person name="Schijlen E."/>
            <person name="Bossers A."/>
            <person name="Mateman C."/>
            <person name="Pijl A.S."/>
            <person name="de Ridder D."/>
            <person name="Groenen M.A."/>
            <person name="Visser M.E."/>
            <person name="Megens H.J."/>
        </authorList>
    </citation>
    <scope>NUCLEOTIDE SEQUENCE [LARGE SCALE GENOMIC DNA]</scope>
    <source>
        <strain evidence="5">WM2013NL</strain>
        <tissue evidence="5">Head and thorax</tissue>
    </source>
</reference>
<dbReference type="GO" id="GO:0009791">
    <property type="term" value="P:post-embryonic development"/>
    <property type="evidence" value="ECO:0007669"/>
    <property type="project" value="UniProtKB-ARBA"/>
</dbReference>
<dbReference type="AlphaFoldDB" id="A0A0L7L2D5"/>
<dbReference type="Gene3D" id="1.10.238.10">
    <property type="entry name" value="EF-hand"/>
    <property type="match status" value="2"/>
</dbReference>
<proteinExistence type="predicted"/>
<gene>
    <name evidence="5" type="ORF">OBRU01_16618</name>
</gene>
<sequence>MSSRKTAGRRGTNKKRAQRATSNVFAMFDQAQIAEFKEAFNMIDQNRDGFVDKDDLHDMLASLGKNPTEDYLEGMMNEAPGPINFTMFLTLFGERLQGTDPEDLLTTMGDRFTDDDVDEMLREAPIRGGLFDYVEFTRILKHGAKDKDEQ</sequence>
<keyword evidence="3" id="KW-0106">Calcium</keyword>
<dbReference type="SUPFAM" id="SSF47473">
    <property type="entry name" value="EF-hand"/>
    <property type="match status" value="1"/>
</dbReference>
<evidence type="ECO:0000313" key="6">
    <source>
        <dbReference type="Proteomes" id="UP000037510"/>
    </source>
</evidence>
<evidence type="ECO:0000259" key="4">
    <source>
        <dbReference type="PROSITE" id="PS50222"/>
    </source>
</evidence>
<dbReference type="EMBL" id="JTDY01003418">
    <property type="protein sequence ID" value="KOB69585.1"/>
    <property type="molecule type" value="Genomic_DNA"/>
</dbReference>
<dbReference type="STRING" id="104452.A0A0L7L2D5"/>
<dbReference type="PROSITE" id="PS00018">
    <property type="entry name" value="EF_HAND_1"/>
    <property type="match status" value="1"/>
</dbReference>
<name>A0A0L7L2D5_OPEBR</name>
<keyword evidence="6" id="KW-1185">Reference proteome</keyword>
<keyword evidence="2" id="KW-0677">Repeat</keyword>
<dbReference type="Proteomes" id="UP000037510">
    <property type="component" value="Unassembled WGS sequence"/>
</dbReference>
<dbReference type="Pfam" id="PF13405">
    <property type="entry name" value="EF-hand_6"/>
    <property type="match status" value="1"/>
</dbReference>
<dbReference type="InterPro" id="IPR002048">
    <property type="entry name" value="EF_hand_dom"/>
</dbReference>
<organism evidence="5 6">
    <name type="scientific">Operophtera brumata</name>
    <name type="common">Winter moth</name>
    <name type="synonym">Phalaena brumata</name>
    <dbReference type="NCBI Taxonomy" id="104452"/>
    <lineage>
        <taxon>Eukaryota</taxon>
        <taxon>Metazoa</taxon>
        <taxon>Ecdysozoa</taxon>
        <taxon>Arthropoda</taxon>
        <taxon>Hexapoda</taxon>
        <taxon>Insecta</taxon>
        <taxon>Pterygota</taxon>
        <taxon>Neoptera</taxon>
        <taxon>Endopterygota</taxon>
        <taxon>Lepidoptera</taxon>
        <taxon>Glossata</taxon>
        <taxon>Ditrysia</taxon>
        <taxon>Geometroidea</taxon>
        <taxon>Geometridae</taxon>
        <taxon>Larentiinae</taxon>
        <taxon>Operophtera</taxon>
    </lineage>
</organism>
<evidence type="ECO:0000256" key="3">
    <source>
        <dbReference type="ARBA" id="ARBA00022837"/>
    </source>
</evidence>
<dbReference type="CDD" id="cd00051">
    <property type="entry name" value="EFh"/>
    <property type="match status" value="1"/>
</dbReference>
<feature type="domain" description="EF-hand" evidence="4">
    <location>
        <begin position="31"/>
        <end position="66"/>
    </location>
</feature>
<accession>A0A0L7L2D5</accession>
<evidence type="ECO:0000313" key="5">
    <source>
        <dbReference type="EMBL" id="KOB69585.1"/>
    </source>
</evidence>
<dbReference type="InterPro" id="IPR018247">
    <property type="entry name" value="EF_Hand_1_Ca_BS"/>
</dbReference>
<dbReference type="PANTHER" id="PTHR23049">
    <property type="entry name" value="MYOSIN REGULATORY LIGHT CHAIN 2"/>
    <property type="match status" value="1"/>
</dbReference>
<dbReference type="SMART" id="SM00054">
    <property type="entry name" value="EFh"/>
    <property type="match status" value="1"/>
</dbReference>
<protein>
    <submittedName>
        <fullName evidence="5">Spaghetti squash</fullName>
    </submittedName>
</protein>
<dbReference type="InterPro" id="IPR011992">
    <property type="entry name" value="EF-hand-dom_pair"/>
</dbReference>
<evidence type="ECO:0000256" key="1">
    <source>
        <dbReference type="ARBA" id="ARBA00022723"/>
    </source>
</evidence>
<dbReference type="PROSITE" id="PS50222">
    <property type="entry name" value="EF_HAND_2"/>
    <property type="match status" value="1"/>
</dbReference>
<dbReference type="GO" id="GO:0005509">
    <property type="term" value="F:calcium ion binding"/>
    <property type="evidence" value="ECO:0007669"/>
    <property type="project" value="InterPro"/>
</dbReference>
<keyword evidence="1" id="KW-0479">Metal-binding</keyword>